<dbReference type="Proteomes" id="UP001320876">
    <property type="component" value="Unassembled WGS sequence"/>
</dbReference>
<protein>
    <recommendedName>
        <fullName evidence="3">Type II toxin-antitoxin system Phd/YefM family antitoxin</fullName>
    </recommendedName>
</protein>
<dbReference type="RefSeq" id="WP_264486590.1">
    <property type="nucleotide sequence ID" value="NZ_JAPDDT010000002.1"/>
</dbReference>
<gene>
    <name evidence="1" type="ORF">OKA05_07945</name>
</gene>
<proteinExistence type="predicted"/>
<keyword evidence="2" id="KW-1185">Reference proteome</keyword>
<evidence type="ECO:0008006" key="3">
    <source>
        <dbReference type="Google" id="ProtNLM"/>
    </source>
</evidence>
<name>A0ABT3GGC4_9BACT</name>
<dbReference type="EMBL" id="JAPDDT010000002">
    <property type="protein sequence ID" value="MCW1922483.1"/>
    <property type="molecule type" value="Genomic_DNA"/>
</dbReference>
<evidence type="ECO:0000313" key="1">
    <source>
        <dbReference type="EMBL" id="MCW1922483.1"/>
    </source>
</evidence>
<sequence length="80" mass="8961">MILTIEQFQKDAKPWLAKVKETGETLVLLSGAEAYEVRPAGPGTAEQSVRIFEGELPKRSIIVGDPEDLVHIDWSSEWRP</sequence>
<organism evidence="1 2">
    <name type="scientific">Luteolibacter arcticus</name>
    <dbReference type="NCBI Taxonomy" id="1581411"/>
    <lineage>
        <taxon>Bacteria</taxon>
        <taxon>Pseudomonadati</taxon>
        <taxon>Verrucomicrobiota</taxon>
        <taxon>Verrucomicrobiia</taxon>
        <taxon>Verrucomicrobiales</taxon>
        <taxon>Verrucomicrobiaceae</taxon>
        <taxon>Luteolibacter</taxon>
    </lineage>
</organism>
<comment type="caution">
    <text evidence="1">The sequence shown here is derived from an EMBL/GenBank/DDBJ whole genome shotgun (WGS) entry which is preliminary data.</text>
</comment>
<evidence type="ECO:0000313" key="2">
    <source>
        <dbReference type="Proteomes" id="UP001320876"/>
    </source>
</evidence>
<accession>A0ABT3GGC4</accession>
<reference evidence="1 2" key="1">
    <citation type="submission" date="2022-10" db="EMBL/GenBank/DDBJ databases">
        <title>Luteolibacter arcticus strain CCTCC AB 2014275, whole genome shotgun sequencing project.</title>
        <authorList>
            <person name="Zhao G."/>
            <person name="Shen L."/>
        </authorList>
    </citation>
    <scope>NUCLEOTIDE SEQUENCE [LARGE SCALE GENOMIC DNA]</scope>
    <source>
        <strain evidence="1 2">CCTCC AB 2014275</strain>
    </source>
</reference>